<dbReference type="Proteomes" id="UP001202328">
    <property type="component" value="Unassembled WGS sequence"/>
</dbReference>
<comment type="caution">
    <text evidence="2">The sequence shown here is derived from an EMBL/GenBank/DDBJ whole genome shotgun (WGS) entry which is preliminary data.</text>
</comment>
<gene>
    <name evidence="2" type="ORF">MKW98_002730</name>
</gene>
<organism evidence="2 3">
    <name type="scientific">Papaver atlanticum</name>
    <dbReference type="NCBI Taxonomy" id="357466"/>
    <lineage>
        <taxon>Eukaryota</taxon>
        <taxon>Viridiplantae</taxon>
        <taxon>Streptophyta</taxon>
        <taxon>Embryophyta</taxon>
        <taxon>Tracheophyta</taxon>
        <taxon>Spermatophyta</taxon>
        <taxon>Magnoliopsida</taxon>
        <taxon>Ranunculales</taxon>
        <taxon>Papaveraceae</taxon>
        <taxon>Papaveroideae</taxon>
        <taxon>Papaver</taxon>
    </lineage>
</organism>
<dbReference type="AlphaFoldDB" id="A0AAD4SAQ0"/>
<keyword evidence="3" id="KW-1185">Reference proteome</keyword>
<evidence type="ECO:0000313" key="3">
    <source>
        <dbReference type="Proteomes" id="UP001202328"/>
    </source>
</evidence>
<evidence type="ECO:0000313" key="2">
    <source>
        <dbReference type="EMBL" id="KAI3885338.1"/>
    </source>
</evidence>
<feature type="compositionally biased region" description="Gly residues" evidence="1">
    <location>
        <begin position="54"/>
        <end position="63"/>
    </location>
</feature>
<protein>
    <submittedName>
        <fullName evidence="2">Uncharacterized protein</fullName>
    </submittedName>
</protein>
<reference evidence="2" key="1">
    <citation type="submission" date="2022-04" db="EMBL/GenBank/DDBJ databases">
        <title>A functionally conserved STORR gene fusion in Papaver species that diverged 16.8 million years ago.</title>
        <authorList>
            <person name="Catania T."/>
        </authorList>
    </citation>
    <scope>NUCLEOTIDE SEQUENCE</scope>
    <source>
        <strain evidence="2">S-188037</strain>
    </source>
</reference>
<feature type="region of interest" description="Disordered" evidence="1">
    <location>
        <begin position="27"/>
        <end position="63"/>
    </location>
</feature>
<dbReference type="EMBL" id="JAJJMB010012161">
    <property type="protein sequence ID" value="KAI3885338.1"/>
    <property type="molecule type" value="Genomic_DNA"/>
</dbReference>
<name>A0AAD4SAQ0_9MAGN</name>
<proteinExistence type="predicted"/>
<accession>A0AAD4SAQ0</accession>
<evidence type="ECO:0000256" key="1">
    <source>
        <dbReference type="SAM" id="MobiDB-lite"/>
    </source>
</evidence>
<sequence length="119" mass="12904">MEKENEATAVNWLVCMLEKYIPLDDAARPSSTSKKLKRDTVVVPPKKYDDKGKNGGGAKGKGSGVGDKFANTVYILAYYPEIQTCAKTKVGWTPSTLRRNSGGICARLFIMNGGECPEA</sequence>